<comment type="caution">
    <text evidence="2">The sequence shown here is derived from an EMBL/GenBank/DDBJ whole genome shotgun (WGS) entry which is preliminary data.</text>
</comment>
<dbReference type="InterPro" id="IPR052163">
    <property type="entry name" value="DGC-Regulatory_Protein"/>
</dbReference>
<dbReference type="NCBIfam" id="TIGR00254">
    <property type="entry name" value="GGDEF"/>
    <property type="match status" value="1"/>
</dbReference>
<dbReference type="PROSITE" id="PS50887">
    <property type="entry name" value="GGDEF"/>
    <property type="match status" value="1"/>
</dbReference>
<dbReference type="EMBL" id="SWKR01000002">
    <property type="protein sequence ID" value="TKD51510.1"/>
    <property type="molecule type" value="Genomic_DNA"/>
</dbReference>
<evidence type="ECO:0000259" key="1">
    <source>
        <dbReference type="PROSITE" id="PS50887"/>
    </source>
</evidence>
<organism evidence="2 3">
    <name type="scientific">Sphingomonas baiyangensis</name>
    <dbReference type="NCBI Taxonomy" id="2572576"/>
    <lineage>
        <taxon>Bacteria</taxon>
        <taxon>Pseudomonadati</taxon>
        <taxon>Pseudomonadota</taxon>
        <taxon>Alphaproteobacteria</taxon>
        <taxon>Sphingomonadales</taxon>
        <taxon>Sphingomonadaceae</taxon>
        <taxon>Sphingomonas</taxon>
    </lineage>
</organism>
<dbReference type="CDD" id="cd01949">
    <property type="entry name" value="GGDEF"/>
    <property type="match status" value="1"/>
</dbReference>
<dbReference type="InterPro" id="IPR035965">
    <property type="entry name" value="PAS-like_dom_sf"/>
</dbReference>
<feature type="domain" description="GGDEF" evidence="1">
    <location>
        <begin position="169"/>
        <end position="298"/>
    </location>
</feature>
<accession>A0A4U1L5G8</accession>
<dbReference type="Proteomes" id="UP000309138">
    <property type="component" value="Unassembled WGS sequence"/>
</dbReference>
<dbReference type="OrthoDB" id="315417at2"/>
<dbReference type="Gene3D" id="3.30.70.270">
    <property type="match status" value="1"/>
</dbReference>
<dbReference type="InterPro" id="IPR029787">
    <property type="entry name" value="Nucleotide_cyclase"/>
</dbReference>
<reference evidence="2 3" key="1">
    <citation type="submission" date="2019-04" db="EMBL/GenBank/DDBJ databases">
        <authorList>
            <person name="Yang Y."/>
            <person name="Wei D."/>
        </authorList>
    </citation>
    <scope>NUCLEOTIDE SEQUENCE [LARGE SCALE GENOMIC DNA]</scope>
    <source>
        <strain evidence="2 3">L-1-4w-11</strain>
    </source>
</reference>
<evidence type="ECO:0000313" key="3">
    <source>
        <dbReference type="Proteomes" id="UP000309138"/>
    </source>
</evidence>
<dbReference type="AlphaFoldDB" id="A0A4U1L5G8"/>
<name>A0A4U1L5G8_9SPHN</name>
<gene>
    <name evidence="2" type="ORF">FBR43_12665</name>
</gene>
<dbReference type="InterPro" id="IPR000160">
    <property type="entry name" value="GGDEF_dom"/>
</dbReference>
<protein>
    <submittedName>
        <fullName evidence="2">GGDEF domain-containing protein</fullName>
    </submittedName>
</protein>
<keyword evidence="3" id="KW-1185">Reference proteome</keyword>
<dbReference type="SMART" id="SM00267">
    <property type="entry name" value="GGDEF"/>
    <property type="match status" value="1"/>
</dbReference>
<dbReference type="SUPFAM" id="SSF55785">
    <property type="entry name" value="PYP-like sensor domain (PAS domain)"/>
    <property type="match status" value="1"/>
</dbReference>
<evidence type="ECO:0000313" key="2">
    <source>
        <dbReference type="EMBL" id="TKD51510.1"/>
    </source>
</evidence>
<dbReference type="RefSeq" id="WP_136943451.1">
    <property type="nucleotide sequence ID" value="NZ_SWKR01000002.1"/>
</dbReference>
<dbReference type="SUPFAM" id="SSF55073">
    <property type="entry name" value="Nucleotide cyclase"/>
    <property type="match status" value="1"/>
</dbReference>
<dbReference type="PANTHER" id="PTHR46663:SF2">
    <property type="entry name" value="GGDEF DOMAIN-CONTAINING PROTEIN"/>
    <property type="match status" value="1"/>
</dbReference>
<dbReference type="Pfam" id="PF00990">
    <property type="entry name" value="GGDEF"/>
    <property type="match status" value="1"/>
</dbReference>
<dbReference type="Gene3D" id="3.30.450.20">
    <property type="entry name" value="PAS domain"/>
    <property type="match status" value="1"/>
</dbReference>
<sequence length="326" mass="34927">MSDVHAIGPEHSVPPAMIARAATLAGGGAWRCELAGERLGWTHGVYGLFGIDPGVRVERPEIVGLYEDESRETMERVRSAAILSGSAFTFDAAIRAVTGERRWMRVWGEVESRDGRAVALNGFKQDVTRQRAELEQLRARAERDPLTGLGNRATFEARFLDLPDPASAGIGALVLLDLDGFKQVNDRYGHDAGDACLRSFAMRLWDTLGDAALIARLGGDEFAALLPHGPMLPRARLIARVIPLLASPVAWQGKLVHFGVSAGIAAAQGSPESCFAAADAALYAAKRAGRNQVRIASAGPAAAPPHFASVPARETLYARHGNTHRK</sequence>
<dbReference type="InterPro" id="IPR043128">
    <property type="entry name" value="Rev_trsase/Diguanyl_cyclase"/>
</dbReference>
<dbReference type="PANTHER" id="PTHR46663">
    <property type="entry name" value="DIGUANYLATE CYCLASE DGCT-RELATED"/>
    <property type="match status" value="1"/>
</dbReference>
<proteinExistence type="predicted"/>